<reference evidence="2" key="1">
    <citation type="submission" date="2021-08" db="EMBL/GenBank/DDBJ databases">
        <title>Chromosome-Level Trichoderma cornu-damae using Hi-C Data.</title>
        <authorList>
            <person name="Kim C.S."/>
        </authorList>
    </citation>
    <scope>NUCLEOTIDE SEQUENCE</scope>
    <source>
        <strain evidence="2">KA19-0412C</strain>
    </source>
</reference>
<evidence type="ECO:0000313" key="2">
    <source>
        <dbReference type="EMBL" id="KAH6607132.1"/>
    </source>
</evidence>
<feature type="transmembrane region" description="Helical" evidence="1">
    <location>
        <begin position="113"/>
        <end position="134"/>
    </location>
</feature>
<dbReference type="AlphaFoldDB" id="A0A9P8TWK6"/>
<comment type="caution">
    <text evidence="2">The sequence shown here is derived from an EMBL/GenBank/DDBJ whole genome shotgun (WGS) entry which is preliminary data.</text>
</comment>
<proteinExistence type="predicted"/>
<feature type="transmembrane region" description="Helical" evidence="1">
    <location>
        <begin position="6"/>
        <end position="25"/>
    </location>
</feature>
<evidence type="ECO:0008006" key="4">
    <source>
        <dbReference type="Google" id="ProtNLM"/>
    </source>
</evidence>
<protein>
    <recommendedName>
        <fullName evidence="4">MARVEL domain-containing protein</fullName>
    </recommendedName>
</protein>
<sequence length="158" mass="17725">MAPIGYFGFTVIHFFCFALAIAVCVLYMKDLQGAKDLDFTGCTKLVYAIVVGALTIATCGLYFLPPIVQVGSLLVACWDAVLCVMWMSLFGIFAKMYMYADADGSPEIGRMKFAVWVDLTGAMLWIIAAITSYACWMELRHCHNNHIGRTRFWPHRES</sequence>
<feature type="transmembrane region" description="Helical" evidence="1">
    <location>
        <begin position="70"/>
        <end position="93"/>
    </location>
</feature>
<evidence type="ECO:0000256" key="1">
    <source>
        <dbReference type="SAM" id="Phobius"/>
    </source>
</evidence>
<dbReference type="Proteomes" id="UP000827724">
    <property type="component" value="Unassembled WGS sequence"/>
</dbReference>
<dbReference type="PANTHER" id="PTHR42083:SF1">
    <property type="entry name" value="MARVEL DOMAIN-CONTAINING PROTEIN"/>
    <property type="match status" value="1"/>
</dbReference>
<dbReference type="OrthoDB" id="5363290at2759"/>
<organism evidence="2 3">
    <name type="scientific">Trichoderma cornu-damae</name>
    <dbReference type="NCBI Taxonomy" id="654480"/>
    <lineage>
        <taxon>Eukaryota</taxon>
        <taxon>Fungi</taxon>
        <taxon>Dikarya</taxon>
        <taxon>Ascomycota</taxon>
        <taxon>Pezizomycotina</taxon>
        <taxon>Sordariomycetes</taxon>
        <taxon>Hypocreomycetidae</taxon>
        <taxon>Hypocreales</taxon>
        <taxon>Hypocreaceae</taxon>
        <taxon>Trichoderma</taxon>
    </lineage>
</organism>
<gene>
    <name evidence="2" type="ORF">Trco_003445</name>
</gene>
<accession>A0A9P8TWK6</accession>
<keyword evidence="1" id="KW-1133">Transmembrane helix</keyword>
<dbReference type="PANTHER" id="PTHR42083">
    <property type="entry name" value="MARVEL DOMAIN-CONTAINING PROTEIN"/>
    <property type="match status" value="1"/>
</dbReference>
<dbReference type="EMBL" id="JAIWOZ010000003">
    <property type="protein sequence ID" value="KAH6607132.1"/>
    <property type="molecule type" value="Genomic_DNA"/>
</dbReference>
<keyword evidence="1" id="KW-0472">Membrane</keyword>
<name>A0A9P8TWK6_9HYPO</name>
<feature type="transmembrane region" description="Helical" evidence="1">
    <location>
        <begin position="45"/>
        <end position="64"/>
    </location>
</feature>
<evidence type="ECO:0000313" key="3">
    <source>
        <dbReference type="Proteomes" id="UP000827724"/>
    </source>
</evidence>
<keyword evidence="1" id="KW-0812">Transmembrane</keyword>
<keyword evidence="3" id="KW-1185">Reference proteome</keyword>